<dbReference type="AlphaFoldDB" id="A0A3D8IUP8"/>
<evidence type="ECO:0000256" key="1">
    <source>
        <dbReference type="PROSITE-ProRule" id="PRU00339"/>
    </source>
</evidence>
<evidence type="ECO:0008006" key="5">
    <source>
        <dbReference type="Google" id="ProtNLM"/>
    </source>
</evidence>
<dbReference type="InterPro" id="IPR011990">
    <property type="entry name" value="TPR-like_helical_dom_sf"/>
</dbReference>
<dbReference type="Gene3D" id="1.25.40.10">
    <property type="entry name" value="Tetratricopeptide repeat domain"/>
    <property type="match status" value="1"/>
</dbReference>
<organism evidence="3 4">
    <name type="scientific">Helicobacter cholecystus</name>
    <dbReference type="NCBI Taxonomy" id="45498"/>
    <lineage>
        <taxon>Bacteria</taxon>
        <taxon>Pseudomonadati</taxon>
        <taxon>Campylobacterota</taxon>
        <taxon>Epsilonproteobacteria</taxon>
        <taxon>Campylobacterales</taxon>
        <taxon>Helicobacteraceae</taxon>
        <taxon>Helicobacter</taxon>
    </lineage>
</organism>
<evidence type="ECO:0000313" key="3">
    <source>
        <dbReference type="EMBL" id="RDU68730.1"/>
    </source>
</evidence>
<sequence>MLLRNKFFAFCIALPLLGGEPSAFESQSGVTKKDIKSLKDTSLNLSSLIVDLQGRLEALEQMQYGIQSLYDAQGQKVQKLTEELEAQNVFMQETRARLEILKEQIEQIKISQSQNEQNYRNAMISLDGLGEKIKEVSQVGSVLNDLVLKEFQSVREEFAKQAEVIAKDQENIQKLSVEIEKMYEERRKIQERNAFKNPQKKPEVFKEAKSMYWGKSFDDARVRFAWLLEQGYEKAESSFFLGQIAFRQGRYNDAIIYYKQSAVLNDKASYMPVLLLHTIKSFQALNDNKSALTFAQSLIAHYPKSKEAAQAKAIERKIKGEKKDE</sequence>
<feature type="coiled-coil region" evidence="2">
    <location>
        <begin position="165"/>
        <end position="192"/>
    </location>
</feature>
<accession>A0A3D8IUP8</accession>
<dbReference type="InterPro" id="IPR019734">
    <property type="entry name" value="TPR_rpt"/>
</dbReference>
<dbReference type="Proteomes" id="UP000257067">
    <property type="component" value="Unassembled WGS sequence"/>
</dbReference>
<keyword evidence="2" id="KW-0175">Coiled coil</keyword>
<feature type="repeat" description="TPR" evidence="1">
    <location>
        <begin position="235"/>
        <end position="268"/>
    </location>
</feature>
<gene>
    <name evidence="3" type="ORF">CQA62_05790</name>
</gene>
<feature type="coiled-coil region" evidence="2">
    <location>
        <begin position="91"/>
        <end position="118"/>
    </location>
</feature>
<keyword evidence="1" id="KW-0802">TPR repeat</keyword>
<evidence type="ECO:0000256" key="2">
    <source>
        <dbReference type="SAM" id="Coils"/>
    </source>
</evidence>
<evidence type="ECO:0000313" key="4">
    <source>
        <dbReference type="Proteomes" id="UP000257067"/>
    </source>
</evidence>
<reference evidence="3 4" key="1">
    <citation type="submission" date="2018-04" db="EMBL/GenBank/DDBJ databases">
        <title>Novel Campyloabacter and Helicobacter Species and Strains.</title>
        <authorList>
            <person name="Mannion A.J."/>
            <person name="Shen Z."/>
            <person name="Fox J.G."/>
        </authorList>
    </citation>
    <scope>NUCLEOTIDE SEQUENCE [LARGE SCALE GENOMIC DNA]</scope>
    <source>
        <strain evidence="3 4">ATCC 700242</strain>
    </source>
</reference>
<protein>
    <recommendedName>
        <fullName evidence="5">Periplasmic protein</fullName>
    </recommendedName>
</protein>
<dbReference type="PROSITE" id="PS50005">
    <property type="entry name" value="TPR"/>
    <property type="match status" value="1"/>
</dbReference>
<dbReference type="EMBL" id="NXLU01000007">
    <property type="protein sequence ID" value="RDU68730.1"/>
    <property type="molecule type" value="Genomic_DNA"/>
</dbReference>
<name>A0A3D8IUP8_9HELI</name>
<comment type="caution">
    <text evidence="3">The sequence shown here is derived from an EMBL/GenBank/DDBJ whole genome shotgun (WGS) entry which is preliminary data.</text>
</comment>
<dbReference type="Pfam" id="PF13432">
    <property type="entry name" value="TPR_16"/>
    <property type="match status" value="1"/>
</dbReference>
<keyword evidence="4" id="KW-1185">Reference proteome</keyword>
<dbReference type="SUPFAM" id="SSF48452">
    <property type="entry name" value="TPR-like"/>
    <property type="match status" value="1"/>
</dbReference>
<proteinExistence type="predicted"/>